<keyword evidence="1" id="KW-0812">Transmembrane</keyword>
<keyword evidence="1" id="KW-1133">Transmembrane helix</keyword>
<dbReference type="EMBL" id="HACA01019504">
    <property type="protein sequence ID" value="CDW36865.1"/>
    <property type="molecule type" value="Transcribed_RNA"/>
</dbReference>
<protein>
    <submittedName>
        <fullName evidence="2">Uncharacterized protein</fullName>
    </submittedName>
</protein>
<evidence type="ECO:0000256" key="1">
    <source>
        <dbReference type="SAM" id="Phobius"/>
    </source>
</evidence>
<organism evidence="2">
    <name type="scientific">Lepeophtheirus salmonis</name>
    <name type="common">Salmon louse</name>
    <name type="synonym">Caligus salmonis</name>
    <dbReference type="NCBI Taxonomy" id="72036"/>
    <lineage>
        <taxon>Eukaryota</taxon>
        <taxon>Metazoa</taxon>
        <taxon>Ecdysozoa</taxon>
        <taxon>Arthropoda</taxon>
        <taxon>Crustacea</taxon>
        <taxon>Multicrustacea</taxon>
        <taxon>Hexanauplia</taxon>
        <taxon>Copepoda</taxon>
        <taxon>Siphonostomatoida</taxon>
        <taxon>Caligidae</taxon>
        <taxon>Lepeophtheirus</taxon>
    </lineage>
</organism>
<dbReference type="AlphaFoldDB" id="A0A0K2UFP4"/>
<feature type="transmembrane region" description="Helical" evidence="1">
    <location>
        <begin position="93"/>
        <end position="114"/>
    </location>
</feature>
<reference evidence="2" key="1">
    <citation type="submission" date="2014-05" db="EMBL/GenBank/DDBJ databases">
        <authorList>
            <person name="Chronopoulou M."/>
        </authorList>
    </citation>
    <scope>NUCLEOTIDE SEQUENCE</scope>
    <source>
        <tissue evidence="2">Whole organism</tissue>
    </source>
</reference>
<accession>A0A0K2UFP4</accession>
<sequence length="115" mass="13330">MLELGRHERRLQLQRVSGASAVAWKPYLLINATTFMIKRAQTHMCSDFNGSFSNLVSNYQQMLYRCDYLLFTSVPIVTLRSETFLYLSPSLSLSLLLFSLCLMLHPFSLSLFFYD</sequence>
<name>A0A0K2UFP4_LEPSM</name>
<evidence type="ECO:0000313" key="2">
    <source>
        <dbReference type="EMBL" id="CDW36865.1"/>
    </source>
</evidence>
<proteinExistence type="predicted"/>
<keyword evidence="1" id="KW-0472">Membrane</keyword>